<evidence type="ECO:0000256" key="7">
    <source>
        <dbReference type="ARBA" id="ARBA00023004"/>
    </source>
</evidence>
<proteinExistence type="predicted"/>
<comment type="PTM">
    <text evidence="8">Binds 2 heme groups per subunit.</text>
</comment>
<feature type="binding site" description="axial binding residue" evidence="9">
    <location>
        <position position="80"/>
    </location>
    <ligand>
        <name>heme c</name>
        <dbReference type="ChEBI" id="CHEBI:61717"/>
        <label>1</label>
    </ligand>
    <ligandPart>
        <name>Fe</name>
        <dbReference type="ChEBI" id="CHEBI:18248"/>
    </ligandPart>
</feature>
<feature type="domain" description="Cytochrome c" evidence="10">
    <location>
        <begin position="54"/>
        <end position="180"/>
    </location>
</feature>
<name>A0A345UPM3_9BACT</name>
<dbReference type="EMBL" id="CP027806">
    <property type="protein sequence ID" value="AXJ02425.1"/>
    <property type="molecule type" value="Genomic_DNA"/>
</dbReference>
<keyword evidence="7 9" id="KW-0408">Iron</keyword>
<dbReference type="InterPro" id="IPR026259">
    <property type="entry name" value="MauG/Cytc_peroxidase"/>
</dbReference>
<evidence type="ECO:0000256" key="8">
    <source>
        <dbReference type="PIRSR" id="PIRSR000294-1"/>
    </source>
</evidence>
<keyword evidence="5" id="KW-0574">Periplasm</keyword>
<feature type="domain" description="Cytochrome c" evidence="10">
    <location>
        <begin position="207"/>
        <end position="316"/>
    </location>
</feature>
<evidence type="ECO:0000256" key="3">
    <source>
        <dbReference type="ARBA" id="ARBA00022723"/>
    </source>
</evidence>
<dbReference type="GO" id="GO:0046872">
    <property type="term" value="F:metal ion binding"/>
    <property type="evidence" value="ECO:0007669"/>
    <property type="project" value="UniProtKB-KW"/>
</dbReference>
<keyword evidence="3 9" id="KW-0479">Metal-binding</keyword>
<evidence type="ECO:0000256" key="5">
    <source>
        <dbReference type="ARBA" id="ARBA00022764"/>
    </source>
</evidence>
<dbReference type="Pfam" id="PF03150">
    <property type="entry name" value="CCP_MauG"/>
    <property type="match status" value="1"/>
</dbReference>
<keyword evidence="12" id="KW-1185">Reference proteome</keyword>
<dbReference type="PANTHER" id="PTHR30600:SF7">
    <property type="entry name" value="CYTOCHROME C PEROXIDASE-RELATED"/>
    <property type="match status" value="1"/>
</dbReference>
<keyword evidence="6" id="KW-0560">Oxidoreductase</keyword>
<evidence type="ECO:0000313" key="12">
    <source>
        <dbReference type="Proteomes" id="UP000254808"/>
    </source>
</evidence>
<dbReference type="InterPro" id="IPR051395">
    <property type="entry name" value="Cytochrome_c_Peroxidase/MauG"/>
</dbReference>
<keyword evidence="4" id="KW-0732">Signal</keyword>
<dbReference type="AlphaFoldDB" id="A0A345UPM3"/>
<dbReference type="GO" id="GO:0042597">
    <property type="term" value="C:periplasmic space"/>
    <property type="evidence" value="ECO:0007669"/>
    <property type="project" value="UniProtKB-SubCell"/>
</dbReference>
<dbReference type="Pfam" id="PF00034">
    <property type="entry name" value="Cytochrom_C"/>
    <property type="match status" value="1"/>
</dbReference>
<comment type="subcellular location">
    <subcellularLocation>
        <location evidence="1">Periplasm</location>
    </subcellularLocation>
</comment>
<evidence type="ECO:0000313" key="11">
    <source>
        <dbReference type="EMBL" id="AXJ02425.1"/>
    </source>
</evidence>
<feature type="binding site" description="covalent" evidence="8">
    <location>
        <position position="79"/>
    </location>
    <ligand>
        <name>heme c</name>
        <dbReference type="ChEBI" id="CHEBI:61717"/>
        <label>1</label>
    </ligand>
</feature>
<sequence>MLLIVLISLIAVFGLLSCQQGADRTAEAPVTPHPLFEILPDDVEDPEDNIRTPERIDLGHKLFFEPKLSRSGIISCNSCHVVGAAGVDHRARAIGEGAQVGPRNSPTVFNAAFLKAQFWDGRAATLEEQAKGPIQAHVEMDLTPEEAINRLYNTGYMPYFEAAFPDEEEPLTFENLAKAIAAFERTLLTPGSPFDHYLAGNYEILNDQELRGLSLFQDAGCASCHHGPLLGGNLFMEFSHLGGEDVGRGAITGYPGDQFVFRVAPLRNVALTYPYFHDGSVATLEEAVSIMGHAQLNRDLNEQEVDDIVAFLNTLTGEFPMIAHPSLPRNPPAQRR</sequence>
<protein>
    <submittedName>
        <fullName evidence="11">Cytochrome c peroxidase</fullName>
    </submittedName>
</protein>
<dbReference type="InterPro" id="IPR036909">
    <property type="entry name" value="Cyt_c-like_dom_sf"/>
</dbReference>
<dbReference type="KEGG" id="cprv:CYPRO_3191"/>
<evidence type="ECO:0000256" key="9">
    <source>
        <dbReference type="PIRSR" id="PIRSR000294-2"/>
    </source>
</evidence>
<feature type="binding site" description="axial binding residue" evidence="9">
    <location>
        <position position="225"/>
    </location>
    <ligand>
        <name>heme c</name>
        <dbReference type="ChEBI" id="CHEBI:61717"/>
        <label>2</label>
    </ligand>
    <ligandPart>
        <name>Fe</name>
        <dbReference type="ChEBI" id="CHEBI:18248"/>
    </ligandPart>
</feature>
<feature type="binding site" description="axial binding residue" evidence="9">
    <location>
        <position position="291"/>
    </location>
    <ligand>
        <name>heme c</name>
        <dbReference type="ChEBI" id="CHEBI:61717"/>
        <label>2</label>
    </ligand>
    <ligandPart>
        <name>Fe</name>
        <dbReference type="ChEBI" id="CHEBI:18248"/>
    </ligandPart>
</feature>
<evidence type="ECO:0000256" key="6">
    <source>
        <dbReference type="ARBA" id="ARBA00023002"/>
    </source>
</evidence>
<dbReference type="GO" id="GO:0009055">
    <property type="term" value="F:electron transfer activity"/>
    <property type="evidence" value="ECO:0007669"/>
    <property type="project" value="InterPro"/>
</dbReference>
<dbReference type="Proteomes" id="UP000254808">
    <property type="component" value="Chromosome"/>
</dbReference>
<evidence type="ECO:0000259" key="10">
    <source>
        <dbReference type="PROSITE" id="PS51007"/>
    </source>
</evidence>
<dbReference type="InterPro" id="IPR004852">
    <property type="entry name" value="Di-haem_cyt_c_peroxidsae"/>
</dbReference>
<accession>A0A345UPM3</accession>
<dbReference type="PIRSF" id="PIRSF000294">
    <property type="entry name" value="Cytochrome-c_peroxidase"/>
    <property type="match status" value="1"/>
</dbReference>
<evidence type="ECO:0000256" key="1">
    <source>
        <dbReference type="ARBA" id="ARBA00004418"/>
    </source>
</evidence>
<dbReference type="PANTHER" id="PTHR30600">
    <property type="entry name" value="CYTOCHROME C PEROXIDASE-RELATED"/>
    <property type="match status" value="1"/>
</dbReference>
<organism evidence="11 12">
    <name type="scientific">Cyclonatronum proteinivorum</name>
    <dbReference type="NCBI Taxonomy" id="1457365"/>
    <lineage>
        <taxon>Bacteria</taxon>
        <taxon>Pseudomonadati</taxon>
        <taxon>Balneolota</taxon>
        <taxon>Balneolia</taxon>
        <taxon>Balneolales</taxon>
        <taxon>Cyclonatronaceae</taxon>
        <taxon>Cyclonatronum</taxon>
    </lineage>
</organism>
<dbReference type="PROSITE" id="PS51007">
    <property type="entry name" value="CYTC"/>
    <property type="match status" value="2"/>
</dbReference>
<dbReference type="InterPro" id="IPR009056">
    <property type="entry name" value="Cyt_c-like_dom"/>
</dbReference>
<feature type="binding site" description="covalent" evidence="8">
    <location>
        <position position="224"/>
    </location>
    <ligand>
        <name>heme c</name>
        <dbReference type="ChEBI" id="CHEBI:61717"/>
        <label>2</label>
    </ligand>
</feature>
<reference evidence="11 12" key="1">
    <citation type="submission" date="2018-03" db="EMBL/GenBank/DDBJ databases">
        <title>Phenotypic and genomic properties of Cyclonatronum proteinivorum gen. nov., sp. nov., a haloalkaliphilic bacteroidete from soda lakes possessing Na+-translocating rhodopsin.</title>
        <authorList>
            <person name="Toshchakov S.V."/>
            <person name="Korzhenkov A."/>
            <person name="Samarov N.I."/>
            <person name="Kublanov I.V."/>
            <person name="Muntyan M.S."/>
            <person name="Sorokin D.Y."/>
        </authorList>
    </citation>
    <scope>NUCLEOTIDE SEQUENCE [LARGE SCALE GENOMIC DNA]</scope>
    <source>
        <strain evidence="11 12">Omega</strain>
    </source>
</reference>
<feature type="binding site" description="covalent" evidence="8">
    <location>
        <position position="76"/>
    </location>
    <ligand>
        <name>heme c</name>
        <dbReference type="ChEBI" id="CHEBI:61717"/>
        <label>1</label>
    </ligand>
</feature>
<dbReference type="SUPFAM" id="SSF46626">
    <property type="entry name" value="Cytochrome c"/>
    <property type="match status" value="2"/>
</dbReference>
<dbReference type="GO" id="GO:0004130">
    <property type="term" value="F:cytochrome-c peroxidase activity"/>
    <property type="evidence" value="ECO:0007669"/>
    <property type="project" value="TreeGrafter"/>
</dbReference>
<keyword evidence="11" id="KW-0575">Peroxidase</keyword>
<dbReference type="GO" id="GO:0020037">
    <property type="term" value="F:heme binding"/>
    <property type="evidence" value="ECO:0007669"/>
    <property type="project" value="InterPro"/>
</dbReference>
<dbReference type="OrthoDB" id="9805202at2"/>
<comment type="cofactor">
    <cofactor evidence="8">
        <name>heme</name>
        <dbReference type="ChEBI" id="CHEBI:30413"/>
    </cofactor>
    <text evidence="8">Binds 2 heme groups.</text>
</comment>
<evidence type="ECO:0000256" key="2">
    <source>
        <dbReference type="ARBA" id="ARBA00022617"/>
    </source>
</evidence>
<feature type="binding site" description="covalent" evidence="8">
    <location>
        <position position="221"/>
    </location>
    <ligand>
        <name>heme c</name>
        <dbReference type="ChEBI" id="CHEBI:61717"/>
        <label>2</label>
    </ligand>
</feature>
<evidence type="ECO:0000256" key="4">
    <source>
        <dbReference type="ARBA" id="ARBA00022729"/>
    </source>
</evidence>
<dbReference type="Gene3D" id="1.10.760.10">
    <property type="entry name" value="Cytochrome c-like domain"/>
    <property type="match status" value="2"/>
</dbReference>
<keyword evidence="2 8" id="KW-0349">Heme</keyword>
<gene>
    <name evidence="11" type="ORF">CYPRO_3191</name>
</gene>